<feature type="region of interest" description="Disordered" evidence="4">
    <location>
        <begin position="349"/>
        <end position="380"/>
    </location>
</feature>
<gene>
    <name evidence="6" type="ORF">M0813_14801</name>
</gene>
<evidence type="ECO:0000256" key="3">
    <source>
        <dbReference type="PROSITE-ProRule" id="PRU00236"/>
    </source>
</evidence>
<feature type="binding site" evidence="3">
    <location>
        <position position="132"/>
    </location>
    <ligand>
        <name>Zn(2+)</name>
        <dbReference type="ChEBI" id="CHEBI:29105"/>
    </ligand>
</feature>
<keyword evidence="1" id="KW-0808">Transferase</keyword>
<name>A0ABQ8Z3Z4_9EUKA</name>
<dbReference type="InterPro" id="IPR029035">
    <property type="entry name" value="DHS-like_NAD/FAD-binding_dom"/>
</dbReference>
<feature type="binding site" evidence="3">
    <location>
        <position position="159"/>
    </location>
    <ligand>
        <name>Zn(2+)</name>
        <dbReference type="ChEBI" id="CHEBI:29105"/>
    </ligand>
</feature>
<feature type="binding site" evidence="3">
    <location>
        <position position="129"/>
    </location>
    <ligand>
        <name>Zn(2+)</name>
        <dbReference type="ChEBI" id="CHEBI:29105"/>
    </ligand>
</feature>
<protein>
    <submittedName>
        <fullName evidence="6">Nad-dependent protein deacetylase sirtuin-(6/7) family member</fullName>
    </submittedName>
</protein>
<dbReference type="PANTHER" id="PTHR11085:SF10">
    <property type="entry name" value="NAD-DEPENDENT PROTEIN DEACYLASE SIRTUIN-5, MITOCHONDRIAL-RELATED"/>
    <property type="match status" value="1"/>
</dbReference>
<evidence type="ECO:0000256" key="4">
    <source>
        <dbReference type="SAM" id="MobiDB-lite"/>
    </source>
</evidence>
<dbReference type="SUPFAM" id="SSF52467">
    <property type="entry name" value="DHS-like NAD/FAD-binding domain"/>
    <property type="match status" value="1"/>
</dbReference>
<keyword evidence="3" id="KW-0862">Zinc</keyword>
<dbReference type="PROSITE" id="PS50305">
    <property type="entry name" value="SIRTUIN"/>
    <property type="match status" value="1"/>
</dbReference>
<dbReference type="Proteomes" id="UP001150062">
    <property type="component" value="Unassembled WGS sequence"/>
</dbReference>
<dbReference type="InterPro" id="IPR050134">
    <property type="entry name" value="NAD-dep_sirtuin_deacylases"/>
</dbReference>
<feature type="active site" description="Proton acceptor" evidence="3">
    <location>
        <position position="121"/>
    </location>
</feature>
<dbReference type="InterPro" id="IPR026590">
    <property type="entry name" value="Ssirtuin_cat_dom"/>
</dbReference>
<feature type="compositionally biased region" description="Basic and acidic residues" evidence="4">
    <location>
        <begin position="353"/>
        <end position="368"/>
    </location>
</feature>
<dbReference type="Gene3D" id="3.40.50.1220">
    <property type="entry name" value="TPP-binding domain"/>
    <property type="match status" value="1"/>
</dbReference>
<evidence type="ECO:0000256" key="2">
    <source>
        <dbReference type="ARBA" id="ARBA00023027"/>
    </source>
</evidence>
<evidence type="ECO:0000313" key="6">
    <source>
        <dbReference type="EMBL" id="KAJ6251603.1"/>
    </source>
</evidence>
<feature type="compositionally biased region" description="Basic residues" evidence="4">
    <location>
        <begin position="369"/>
        <end position="380"/>
    </location>
</feature>
<feature type="domain" description="Deacetylase sirtuin-type" evidence="5">
    <location>
        <begin position="14"/>
        <end position="255"/>
    </location>
</feature>
<dbReference type="Pfam" id="PF02146">
    <property type="entry name" value="SIR2"/>
    <property type="match status" value="1"/>
</dbReference>
<comment type="caution">
    <text evidence="6">The sequence shown here is derived from an EMBL/GenBank/DDBJ whole genome shotgun (WGS) entry which is preliminary data.</text>
</comment>
<dbReference type="PANTHER" id="PTHR11085">
    <property type="entry name" value="NAD-DEPENDENT PROTEIN DEACYLASE SIRTUIN-5, MITOCHONDRIAL-RELATED"/>
    <property type="match status" value="1"/>
</dbReference>
<sequence length="380" mass="44081">MSKKKPVTEIFDTKKDLLKKTKKFAKLIKDANRIVFFTGAGVSTSAGIPDYRGPNGVWTCEEEGREPPKASKPWSEMSPTFAHMSIAKLHEMGKVKHVITQNVDTLHLKSGIKLENISELHGNPKKEICRTCGKQYLRNQSVITSEWIYEHAEERVCECGGDLRSSLIDFGMRLNKHILKKATEESKKADLFIVLGSSLRVTPACDLPEMCVKQGTGKLVICNLQMTQKDKFADICIHEKTDKIFFRVMKLLKIDVPNFESENKNEKKTQNQEKKKKRKEKKKKKKKENQNEKENINEEENENENEKEKEIKKSFNEWCKKEAQKNNFKFKPEDFQEISEKIAIAMVKKIKTKDKTETKKGKKEEKKDKKQKKKDKNKKK</sequence>
<keyword evidence="2" id="KW-0520">NAD</keyword>
<evidence type="ECO:0000313" key="7">
    <source>
        <dbReference type="Proteomes" id="UP001150062"/>
    </source>
</evidence>
<organism evidence="6 7">
    <name type="scientific">Anaeramoeba flamelloides</name>
    <dbReference type="NCBI Taxonomy" id="1746091"/>
    <lineage>
        <taxon>Eukaryota</taxon>
        <taxon>Metamonada</taxon>
        <taxon>Anaeramoebidae</taxon>
        <taxon>Anaeramoeba</taxon>
    </lineage>
</organism>
<accession>A0ABQ8Z3Z4</accession>
<feature type="compositionally biased region" description="Basic residues" evidence="4">
    <location>
        <begin position="274"/>
        <end position="287"/>
    </location>
</feature>
<feature type="compositionally biased region" description="Basic and acidic residues" evidence="4">
    <location>
        <begin position="261"/>
        <end position="273"/>
    </location>
</feature>
<dbReference type="InterPro" id="IPR003000">
    <property type="entry name" value="Sirtuin"/>
</dbReference>
<reference evidence="6" key="1">
    <citation type="submission" date="2022-08" db="EMBL/GenBank/DDBJ databases">
        <title>Novel sulfate-reducing endosymbionts in the free-living metamonad Anaeramoeba.</title>
        <authorList>
            <person name="Jerlstrom-Hultqvist J."/>
            <person name="Cepicka I."/>
            <person name="Gallot-Lavallee L."/>
            <person name="Salas-Leiva D."/>
            <person name="Curtis B.A."/>
            <person name="Zahonova K."/>
            <person name="Pipaliya S."/>
            <person name="Dacks J."/>
            <person name="Roger A.J."/>
        </authorList>
    </citation>
    <scope>NUCLEOTIDE SEQUENCE</scope>
    <source>
        <strain evidence="6">Schooner1</strain>
    </source>
</reference>
<feature type="region of interest" description="Disordered" evidence="4">
    <location>
        <begin position="261"/>
        <end position="310"/>
    </location>
</feature>
<feature type="binding site" evidence="3">
    <location>
        <position position="157"/>
    </location>
    <ligand>
        <name>Zn(2+)</name>
        <dbReference type="ChEBI" id="CHEBI:29105"/>
    </ligand>
</feature>
<evidence type="ECO:0000259" key="5">
    <source>
        <dbReference type="PROSITE" id="PS50305"/>
    </source>
</evidence>
<proteinExistence type="predicted"/>
<keyword evidence="3" id="KW-0479">Metal-binding</keyword>
<dbReference type="EMBL" id="JAOAOG010000055">
    <property type="protein sequence ID" value="KAJ6251603.1"/>
    <property type="molecule type" value="Genomic_DNA"/>
</dbReference>
<evidence type="ECO:0000256" key="1">
    <source>
        <dbReference type="ARBA" id="ARBA00022679"/>
    </source>
</evidence>
<keyword evidence="7" id="KW-1185">Reference proteome</keyword>
<dbReference type="Gene3D" id="2.20.28.200">
    <property type="match status" value="1"/>
</dbReference>